<dbReference type="AGR" id="Xenbase:XB-GENE-29098487"/>
<gene>
    <name evidence="4 5" type="primary">LOC116412319</name>
</gene>
<keyword evidence="3" id="KW-1185">Reference proteome</keyword>
<dbReference type="Xenbase" id="XB-GENE-29098487">
    <property type="gene designation" value="LOC116412319"/>
</dbReference>
<evidence type="ECO:0000313" key="3">
    <source>
        <dbReference type="Proteomes" id="UP000008143"/>
    </source>
</evidence>
<organism evidence="3 4">
    <name type="scientific">Xenopus tropicalis</name>
    <name type="common">Western clawed frog</name>
    <name type="synonym">Silurana tropicalis</name>
    <dbReference type="NCBI Taxonomy" id="8364"/>
    <lineage>
        <taxon>Eukaryota</taxon>
        <taxon>Metazoa</taxon>
        <taxon>Chordata</taxon>
        <taxon>Craniata</taxon>
        <taxon>Vertebrata</taxon>
        <taxon>Euteleostomi</taxon>
        <taxon>Amphibia</taxon>
        <taxon>Batrachia</taxon>
        <taxon>Anura</taxon>
        <taxon>Pipoidea</taxon>
        <taxon>Pipidae</taxon>
        <taxon>Xenopodinae</taxon>
        <taxon>Xenopus</taxon>
        <taxon>Silurana</taxon>
    </lineage>
</organism>
<evidence type="ECO:0000313" key="5">
    <source>
        <dbReference type="Xenbase" id="XB-GENE-29098487"/>
    </source>
</evidence>
<dbReference type="Proteomes" id="UP000008143">
    <property type="component" value="Chromosome 1"/>
</dbReference>
<dbReference type="GeneID" id="116412319"/>
<name>A0A8J1K0N8_XENTR</name>
<dbReference type="RefSeq" id="XP_031762276.1">
    <property type="nucleotide sequence ID" value="XM_031906416.1"/>
</dbReference>
<feature type="coiled-coil region" evidence="1">
    <location>
        <begin position="210"/>
        <end position="237"/>
    </location>
</feature>
<dbReference type="AlphaFoldDB" id="A0A8J1K0N8"/>
<accession>A0A8J1K0N8</accession>
<feature type="compositionally biased region" description="Basic residues" evidence="2">
    <location>
        <begin position="338"/>
        <end position="355"/>
    </location>
</feature>
<feature type="region of interest" description="Disordered" evidence="2">
    <location>
        <begin position="284"/>
        <end position="355"/>
    </location>
</feature>
<protein>
    <submittedName>
        <fullName evidence="4">Uncharacterized protein LOC116412319</fullName>
    </submittedName>
</protein>
<evidence type="ECO:0000256" key="2">
    <source>
        <dbReference type="SAM" id="MobiDB-lite"/>
    </source>
</evidence>
<feature type="compositionally biased region" description="Polar residues" evidence="2">
    <location>
        <begin position="1"/>
        <end position="36"/>
    </location>
</feature>
<sequence>MSKTKNGQSDCTSPPQETEQLPRGQSTLPDVSSSQKGDADLVQVNAGCSLSTKSKSKKTSPTKIWSQQDIDWVDSIISSDKDLKCYPRRHFGKLEKTQREKFRKKSIPDQFMVNKKKRAQKIIESSKGNSTFLTSISNQDVIKDYEKERRKLIGLELHAITLTEYYRAKRIPRGLRVSLRPTIFNDNLEFAKKYEQIVNKCSFDIILLNIEYLQREVMETKQRLQTIECELKQQTNTEVYQEQLRHMEESLSKHRQSIEERKRLKFHRDEADYNTGRIYRWQRESGTTWTPRGPRREGPQQDLRSMRSTRPTWSPAGAGPSRSPQGQGGVVGDTGGRKDRRQQPQRRARTFKKRW</sequence>
<reference evidence="4" key="1">
    <citation type="submission" date="2025-08" db="UniProtKB">
        <authorList>
            <consortium name="RefSeq"/>
        </authorList>
    </citation>
    <scope>IDENTIFICATION</scope>
    <source>
        <strain evidence="4">Nigerian</strain>
        <tissue evidence="4">Liver and blood</tissue>
    </source>
</reference>
<evidence type="ECO:0000256" key="1">
    <source>
        <dbReference type="SAM" id="Coils"/>
    </source>
</evidence>
<dbReference type="KEGG" id="xtr:116412319"/>
<keyword evidence="1" id="KW-0175">Coiled coil</keyword>
<feature type="region of interest" description="Disordered" evidence="2">
    <location>
        <begin position="1"/>
        <end position="39"/>
    </location>
</feature>
<proteinExistence type="predicted"/>
<feature type="compositionally biased region" description="Polar residues" evidence="2">
    <location>
        <begin position="302"/>
        <end position="312"/>
    </location>
</feature>
<evidence type="ECO:0000313" key="4">
    <source>
        <dbReference type="RefSeq" id="XP_031762276.1"/>
    </source>
</evidence>